<dbReference type="STRING" id="1603606.DSOUD_0044"/>
<protein>
    <submittedName>
        <fullName evidence="1">Putative type VI secretion system needle syringe protein TssI</fullName>
    </submittedName>
</protein>
<sequence>MLTSLQRVRSTISFGSFTGTVLSLSGEEALSAPFRFRLETLVAGEFDLGEQLSSRAVLTLTGPDGSSRILGGILTALAEVASLDNGRRRVELVFESGMALLRHQCDSRVILGESVETIARALLSRHGFGASRVRFLLSRSLSPRPQTAQIGESDYDFLLRLLSREGIFFWSGFENGEEILFFADHNGACPHLARPTLTHLPRAGMVGSPDGSPRGVDSLTVRERLIPGEIRVQGLCQETPSLTLLAAAPTGRHPGAGDLPVGQTHFATGAASLTEAQTEARFRAERWTIAAWSLEAAGEMVDLLPGSMLTLEASRFAVAVGGDYLITAVSHASSDKTTYRCQARLTRRETPYRPAIPAHPELPVTFTARIESDGDTPRLDEQGRYRLRPLFDRDPKPHSEASLPLRRLAPSGGPAGDLACGWHTPLGDGAEVLLSCLNGNPDTPMIVGFLPESNHRSPVTSAHPGQNLLRSAAGSELLMDDFRDRASVSLRTVGGDNILYLNAAAQAHQIRLASQKGSLLLQATKTFKVHSGETLSERSGADRQVTVENRSQTITNQGEIHHQAKTDYTLSAAKKVQSSAGKNLELTSGKNLRIDATSGATVTVRNGDAAFAVRNGELHLQGAGDLRIEGKGGGDITLGQGGGGITVQANGTVQLFGHRITLKGGSGVTFNGQVHYDIGRGAAMPEVQAKAPLSTLGIALLQAENNQLQTDEEPAEIEIHLQDLFGNRYDSHFAFLKGLPWQIVSDSGEEITGTISKEIISVPQLLLRKELTLRIQGLEVVMEKERGRA</sequence>
<dbReference type="EMBL" id="CP010802">
    <property type="protein sequence ID" value="ALC14845.1"/>
    <property type="molecule type" value="Genomic_DNA"/>
</dbReference>
<proteinExistence type="predicted"/>
<evidence type="ECO:0000313" key="1">
    <source>
        <dbReference type="EMBL" id="ALC14845.1"/>
    </source>
</evidence>
<dbReference type="Gene3D" id="2.30.110.50">
    <property type="match status" value="1"/>
</dbReference>
<organism evidence="1 2">
    <name type="scientific">Desulfuromonas soudanensis</name>
    <dbReference type="NCBI Taxonomy" id="1603606"/>
    <lineage>
        <taxon>Bacteria</taxon>
        <taxon>Pseudomonadati</taxon>
        <taxon>Thermodesulfobacteriota</taxon>
        <taxon>Desulfuromonadia</taxon>
        <taxon>Desulfuromonadales</taxon>
        <taxon>Desulfuromonadaceae</taxon>
        <taxon>Desulfuromonas</taxon>
    </lineage>
</organism>
<dbReference type="RefSeq" id="WP_053549106.1">
    <property type="nucleotide sequence ID" value="NZ_CP010802.1"/>
</dbReference>
<dbReference type="Gene3D" id="3.55.50.10">
    <property type="entry name" value="Baseplate protein-like domains"/>
    <property type="match status" value="1"/>
</dbReference>
<dbReference type="KEGG" id="des:DSOUD_0044"/>
<dbReference type="AlphaFoldDB" id="A0A0M4DEQ0"/>
<keyword evidence="2" id="KW-1185">Reference proteome</keyword>
<accession>A0A0M4DEQ0</accession>
<evidence type="ECO:0000313" key="2">
    <source>
        <dbReference type="Proteomes" id="UP000057158"/>
    </source>
</evidence>
<dbReference type="OrthoDB" id="5482463at2"/>
<reference evidence="1 2" key="1">
    <citation type="submission" date="2015-07" db="EMBL/GenBank/DDBJ databases">
        <title>Isolation and Genomic Characterization of a Novel Halophilic Metal-Reducing Deltaproteobacterium from the Deep Subsurface.</title>
        <authorList>
            <person name="Badalamenti J.P."/>
            <person name="Summers Z.M."/>
            <person name="Gralnick J.A."/>
            <person name="Bond D.R."/>
        </authorList>
    </citation>
    <scope>NUCLEOTIDE SEQUENCE [LARGE SCALE GENOMIC DNA]</scope>
    <source>
        <strain evidence="1 2">WTL</strain>
    </source>
</reference>
<dbReference type="NCBIfam" id="TIGR01646">
    <property type="entry name" value="vgr_GE"/>
    <property type="match status" value="1"/>
</dbReference>
<dbReference type="Pfam" id="PF05954">
    <property type="entry name" value="Phage_GPD"/>
    <property type="match status" value="1"/>
</dbReference>
<dbReference type="InterPro" id="IPR006533">
    <property type="entry name" value="T6SS_Vgr_RhsGE"/>
</dbReference>
<dbReference type="Proteomes" id="UP000057158">
    <property type="component" value="Chromosome"/>
</dbReference>
<dbReference type="Gene3D" id="2.40.50.230">
    <property type="entry name" value="Gp5 N-terminal domain"/>
    <property type="match status" value="1"/>
</dbReference>
<name>A0A0M4DEQ0_9BACT</name>
<gene>
    <name evidence="1" type="ORF">DSOUD_0044</name>
</gene>
<dbReference type="SUPFAM" id="SSF69255">
    <property type="entry name" value="gp5 N-terminal domain-like"/>
    <property type="match status" value="1"/>
</dbReference>
<dbReference type="InterPro" id="IPR037026">
    <property type="entry name" value="Vgr_OB-fold_dom_sf"/>
</dbReference>
<dbReference type="SUPFAM" id="SSF69279">
    <property type="entry name" value="Phage tail proteins"/>
    <property type="match status" value="2"/>
</dbReference>
<dbReference type="PATRIC" id="fig|1603606.3.peg.52"/>
<dbReference type="SUPFAM" id="SSF69349">
    <property type="entry name" value="Phage fibre proteins"/>
    <property type="match status" value="1"/>
</dbReference>
<dbReference type="Gene3D" id="4.10.220.110">
    <property type="match status" value="1"/>
</dbReference>